<gene>
    <name evidence="1" type="ORF">AVEN_209337_1</name>
</gene>
<keyword evidence="2" id="KW-1185">Reference proteome</keyword>
<dbReference type="EMBL" id="BGPR01000170">
    <property type="protein sequence ID" value="GBM01538.1"/>
    <property type="molecule type" value="Genomic_DNA"/>
</dbReference>
<sequence length="103" mass="12339">MFLYILDEIKTLNLFRGGKYEETFRTKLMARNISRLNPIHSQVFGHLERFSANLGDIHKAQGERFDQDIMAMVDECQSRWDIHIANYYWNLQRCCVNKLHSRM</sequence>
<evidence type="ECO:0000313" key="1">
    <source>
        <dbReference type="EMBL" id="GBM01538.1"/>
    </source>
</evidence>
<name>A0A4Y2CCK1_ARAVE</name>
<evidence type="ECO:0000313" key="2">
    <source>
        <dbReference type="Proteomes" id="UP000499080"/>
    </source>
</evidence>
<reference evidence="1 2" key="1">
    <citation type="journal article" date="2019" name="Sci. Rep.">
        <title>Orb-weaving spider Araneus ventricosus genome elucidates the spidroin gene catalogue.</title>
        <authorList>
            <person name="Kono N."/>
            <person name="Nakamura H."/>
            <person name="Ohtoshi R."/>
            <person name="Moran D.A.P."/>
            <person name="Shinohara A."/>
            <person name="Yoshida Y."/>
            <person name="Fujiwara M."/>
            <person name="Mori M."/>
            <person name="Tomita M."/>
            <person name="Arakawa K."/>
        </authorList>
    </citation>
    <scope>NUCLEOTIDE SEQUENCE [LARGE SCALE GENOMIC DNA]</scope>
</reference>
<dbReference type="AlphaFoldDB" id="A0A4Y2CCK1"/>
<dbReference type="Proteomes" id="UP000499080">
    <property type="component" value="Unassembled WGS sequence"/>
</dbReference>
<comment type="caution">
    <text evidence="1">The sequence shown here is derived from an EMBL/GenBank/DDBJ whole genome shotgun (WGS) entry which is preliminary data.</text>
</comment>
<accession>A0A4Y2CCK1</accession>
<protein>
    <submittedName>
        <fullName evidence="1">Uncharacterized protein</fullName>
    </submittedName>
</protein>
<proteinExistence type="predicted"/>
<organism evidence="1 2">
    <name type="scientific">Araneus ventricosus</name>
    <name type="common">Orbweaver spider</name>
    <name type="synonym">Epeira ventricosa</name>
    <dbReference type="NCBI Taxonomy" id="182803"/>
    <lineage>
        <taxon>Eukaryota</taxon>
        <taxon>Metazoa</taxon>
        <taxon>Ecdysozoa</taxon>
        <taxon>Arthropoda</taxon>
        <taxon>Chelicerata</taxon>
        <taxon>Arachnida</taxon>
        <taxon>Araneae</taxon>
        <taxon>Araneomorphae</taxon>
        <taxon>Entelegynae</taxon>
        <taxon>Araneoidea</taxon>
        <taxon>Araneidae</taxon>
        <taxon>Araneus</taxon>
    </lineage>
</organism>